<dbReference type="Gene3D" id="2.60.120.200">
    <property type="match status" value="2"/>
</dbReference>
<keyword evidence="4" id="KW-1185">Reference proteome</keyword>
<dbReference type="Pfam" id="PF13385">
    <property type="entry name" value="Laminin_G_3"/>
    <property type="match status" value="1"/>
</dbReference>
<dbReference type="Pfam" id="PF22124">
    <property type="entry name" value="Glyco_hydro_95_cat"/>
    <property type="match status" value="1"/>
</dbReference>
<feature type="domain" description="Glycosyl hydrolase family 95 catalytic" evidence="2">
    <location>
        <begin position="461"/>
        <end position="739"/>
    </location>
</feature>
<dbReference type="RefSeq" id="WP_264487954.1">
    <property type="nucleotide sequence ID" value="NZ_JAPDDT010000006.1"/>
</dbReference>
<accession>A0ABT3GJZ4</accession>
<protein>
    <submittedName>
        <fullName evidence="3">LamG domain-containing protein</fullName>
    </submittedName>
</protein>
<organism evidence="3 4">
    <name type="scientific">Luteolibacter arcticus</name>
    <dbReference type="NCBI Taxonomy" id="1581411"/>
    <lineage>
        <taxon>Bacteria</taxon>
        <taxon>Pseudomonadati</taxon>
        <taxon>Verrucomicrobiota</taxon>
        <taxon>Verrucomicrobiia</taxon>
        <taxon>Verrucomicrobiales</taxon>
        <taxon>Verrucomicrobiaceae</taxon>
        <taxon>Luteolibacter</taxon>
    </lineage>
</organism>
<name>A0ABT3GJZ4_9BACT</name>
<dbReference type="SUPFAM" id="SSF48208">
    <property type="entry name" value="Six-hairpin glycosidases"/>
    <property type="match status" value="1"/>
</dbReference>
<gene>
    <name evidence="3" type="ORF">OKA05_14865</name>
</gene>
<dbReference type="EMBL" id="JAPDDT010000006">
    <property type="protein sequence ID" value="MCW1923847.1"/>
    <property type="molecule type" value="Genomic_DNA"/>
</dbReference>
<feature type="region of interest" description="Disordered" evidence="1">
    <location>
        <begin position="1"/>
        <end position="21"/>
    </location>
</feature>
<dbReference type="PANTHER" id="PTHR31084">
    <property type="entry name" value="ALPHA-L-FUCOSIDASE 2"/>
    <property type="match status" value="1"/>
</dbReference>
<dbReference type="Gene3D" id="1.50.10.10">
    <property type="match status" value="1"/>
</dbReference>
<dbReference type="InterPro" id="IPR008928">
    <property type="entry name" value="6-hairpin_glycosidase_sf"/>
</dbReference>
<reference evidence="3 4" key="1">
    <citation type="submission" date="2022-10" db="EMBL/GenBank/DDBJ databases">
        <title>Luteolibacter arcticus strain CCTCC AB 2014275, whole genome shotgun sequencing project.</title>
        <authorList>
            <person name="Zhao G."/>
            <person name="Shen L."/>
        </authorList>
    </citation>
    <scope>NUCLEOTIDE SEQUENCE [LARGE SCALE GENOMIC DNA]</scope>
    <source>
        <strain evidence="3 4">CCTCC AB 2014275</strain>
    </source>
</reference>
<dbReference type="InterPro" id="IPR054363">
    <property type="entry name" value="GH95_cat"/>
</dbReference>
<sequence>MEAVGIVGPHEAVWNSPPTGTPNNASVDGPLLGNGDMLVAMSGPPERLVFHLGKNDFWRLKHGSGNAMPLPVGTLSLQCADLTGASYQVKQSLAEAATRGRFSRSDGALEVETRVLAQENLLLIGLTAEERAFEVRCDLTAASGRGSNSAAGIENGVPWMERSFAAGTVDIPAKAACAMQAIGTIIPGSGGRPEATRFTSYNVNFGREQWSGGSRWGFDGSVDELALYKVALTEEEVAALHGGSVPQTGLVGHWSMDTLPAGSVNATTVAGRHGSATDYLGASNSYTGIGTMSVPEDVVSLACWINVGTTGVANYLFSCGEWNQGVSLGLSGGKVRFAIKGRYLETSVVPTGSWVHVAATENNGDMKLWLNGALAAQTTSGGSSGVTLSIGAGETAWLGVAMDSMFKSAAPREAAIARCDAFDAAEIPSLIEAHAGWWAGYWDQSWIEIGDPAIEKAYYLSYHGMGACSGDPSFPPALFGWTTTDNPSWAGDYHLNYNFQAPFYALASGNRLEQLTPHDAPILDFLPRARNYATTIFGPEAKGVIYSVGIGPLGIDVTLNSGYSYPNEEAGVLTFGQRSNAAYSLLNMAQRWRTTYDPAYGAEIYPFVKEVVAFWEDYLVHEGSRYKIVGDSVHEGSGSDVNPILTLGLLRNAFDLVLDLSKELELDADKRATWQDILEHLSGYTTQIRSGRQVFRYTESGTAWWNDNTLGIQHIYPGGALNMESDPALVSTSLNTLDVMQRWFDFNGSNSFFPAAARMGYEPRLILAKLREYAGRMRPNGFQQNNPHGIENLSTVPNTINEMLCMSHVALGYASPDGPHPPRAESIIRVFGAWPLERDARFVRLRAWGGFLVSSSLCAGEVQYVELLSEQGRHCTLRNPWPGQPARLYRNGTAAEVVTGDTFVFPTSAGESLRLFPGEHEMPTLGQTLRMTPPAARAGTPLGGTNLSFENGMSGWTVNGGTSTFAEDGISTTTPLPDGNFARGLRADSPSTPIRASQSLGPAAAGEHVISFHVADRIAERWLNYQVELLAGATVVLSRDSDSDPSLRPPNGSTSHPGSWGFGGSEGNWHQVRLSASIPPSLAGQALTLRFTSTTRSSGDNGLHDDFALDAIQVSRLDSGLWPLAQEIQSVQRQPDGSTLVTLNWLSAAGMTYRVESSTTLQTPWTTVQTGIAATQPVNSITVQFPSAANCAFLRVVGW</sequence>
<dbReference type="PANTHER" id="PTHR31084:SF0">
    <property type="entry name" value="ALPHA-L-FUCOSIDASE 2"/>
    <property type="match status" value="1"/>
</dbReference>
<comment type="caution">
    <text evidence="3">The sequence shown here is derived from an EMBL/GenBank/DDBJ whole genome shotgun (WGS) entry which is preliminary data.</text>
</comment>
<evidence type="ECO:0000256" key="1">
    <source>
        <dbReference type="SAM" id="MobiDB-lite"/>
    </source>
</evidence>
<feature type="region of interest" description="Disordered" evidence="1">
    <location>
        <begin position="972"/>
        <end position="998"/>
    </location>
</feature>
<evidence type="ECO:0000259" key="2">
    <source>
        <dbReference type="Pfam" id="PF22124"/>
    </source>
</evidence>
<dbReference type="InterPro" id="IPR013320">
    <property type="entry name" value="ConA-like_dom_sf"/>
</dbReference>
<feature type="region of interest" description="Disordered" evidence="1">
    <location>
        <begin position="1039"/>
        <end position="1062"/>
    </location>
</feature>
<dbReference type="Gene3D" id="2.60.120.260">
    <property type="entry name" value="Galactose-binding domain-like"/>
    <property type="match status" value="1"/>
</dbReference>
<dbReference type="InterPro" id="IPR012341">
    <property type="entry name" value="6hp_glycosidase-like_sf"/>
</dbReference>
<proteinExistence type="predicted"/>
<dbReference type="SUPFAM" id="SSF49899">
    <property type="entry name" value="Concanavalin A-like lectins/glucanases"/>
    <property type="match status" value="2"/>
</dbReference>
<evidence type="ECO:0000313" key="4">
    <source>
        <dbReference type="Proteomes" id="UP001320876"/>
    </source>
</evidence>
<feature type="compositionally biased region" description="Polar residues" evidence="1">
    <location>
        <begin position="989"/>
        <end position="998"/>
    </location>
</feature>
<evidence type="ECO:0000313" key="3">
    <source>
        <dbReference type="EMBL" id="MCW1923847.1"/>
    </source>
</evidence>
<dbReference type="Proteomes" id="UP001320876">
    <property type="component" value="Unassembled WGS sequence"/>
</dbReference>